<reference evidence="5" key="3">
    <citation type="submission" date="2018-08" db="UniProtKB">
        <authorList>
            <consortium name="EnsemblPlants"/>
        </authorList>
    </citation>
    <scope>IDENTIFICATION</scope>
    <source>
        <strain evidence="5">cv. Bd21</strain>
    </source>
</reference>
<accession>A0A0Q3KNP8</accession>
<dbReference type="EnsemblPlants" id="KQJ81525">
    <property type="protein sequence ID" value="KQJ81525"/>
    <property type="gene ID" value="BRADI_5g01257v3"/>
</dbReference>
<feature type="compositionally biased region" description="Acidic residues" evidence="2">
    <location>
        <begin position="46"/>
        <end position="67"/>
    </location>
</feature>
<feature type="compositionally biased region" description="Basic and acidic residues" evidence="2">
    <location>
        <begin position="68"/>
        <end position="78"/>
    </location>
</feature>
<evidence type="ECO:0000313" key="6">
    <source>
        <dbReference type="Proteomes" id="UP000008810"/>
    </source>
</evidence>
<feature type="compositionally biased region" description="Basic and acidic residues" evidence="2">
    <location>
        <begin position="224"/>
        <end position="242"/>
    </location>
</feature>
<dbReference type="EMBL" id="CM000884">
    <property type="protein sequence ID" value="KQJ81525.1"/>
    <property type="molecule type" value="Genomic_DNA"/>
</dbReference>
<comment type="similarity">
    <text evidence="1">Belongs to the GeBP family.</text>
</comment>
<evidence type="ECO:0000259" key="3">
    <source>
        <dbReference type="Pfam" id="PF04504"/>
    </source>
</evidence>
<feature type="compositionally biased region" description="Polar residues" evidence="2">
    <location>
        <begin position="132"/>
        <end position="149"/>
    </location>
</feature>
<reference evidence="4 5" key="1">
    <citation type="journal article" date="2010" name="Nature">
        <title>Genome sequencing and analysis of the model grass Brachypodium distachyon.</title>
        <authorList>
            <consortium name="International Brachypodium Initiative"/>
        </authorList>
    </citation>
    <scope>NUCLEOTIDE SEQUENCE [LARGE SCALE GENOMIC DNA]</scope>
    <source>
        <strain evidence="4">Bd21</strain>
        <strain evidence="5">cv. Bd21</strain>
    </source>
</reference>
<dbReference type="Pfam" id="PF04504">
    <property type="entry name" value="GeBP-like_DBD"/>
    <property type="match status" value="1"/>
</dbReference>
<dbReference type="ExpressionAtlas" id="A0A0Q3KNP8">
    <property type="expression patterns" value="baseline and differential"/>
</dbReference>
<dbReference type="GO" id="GO:0005634">
    <property type="term" value="C:nucleus"/>
    <property type="evidence" value="ECO:0000318"/>
    <property type="project" value="GO_Central"/>
</dbReference>
<feature type="domain" description="Glabrous enhancer-binding protein-like DBD" evidence="3">
    <location>
        <begin position="348"/>
        <end position="426"/>
    </location>
</feature>
<dbReference type="Proteomes" id="UP000008810">
    <property type="component" value="Chromosome 5"/>
</dbReference>
<reference evidence="4" key="2">
    <citation type="submission" date="2017-06" db="EMBL/GenBank/DDBJ databases">
        <title>WGS assembly of Brachypodium distachyon.</title>
        <authorList>
            <consortium name="The International Brachypodium Initiative"/>
            <person name="Lucas S."/>
            <person name="Harmon-Smith M."/>
            <person name="Lail K."/>
            <person name="Tice H."/>
            <person name="Grimwood J."/>
            <person name="Bruce D."/>
            <person name="Barry K."/>
            <person name="Shu S."/>
            <person name="Lindquist E."/>
            <person name="Wang M."/>
            <person name="Pitluck S."/>
            <person name="Vogel J.P."/>
            <person name="Garvin D.F."/>
            <person name="Mockler T.C."/>
            <person name="Schmutz J."/>
            <person name="Rokhsar D."/>
            <person name="Bevan M.W."/>
        </authorList>
    </citation>
    <scope>NUCLEOTIDE SEQUENCE</scope>
    <source>
        <strain evidence="4">Bd21</strain>
    </source>
</reference>
<proteinExistence type="inferred from homology"/>
<evidence type="ECO:0000313" key="5">
    <source>
        <dbReference type="EnsemblPlants" id="KQJ81525"/>
    </source>
</evidence>
<sequence>MAGKRAAKRSRKPGIPAGSDCSVELGLNGVPVEPQVTENPPPEPAAEVEDGEAEEDEGSQQSEEAEREGEQSDLHSSSKEGSQSEDEEESMEEEEADEPAPALRSPSKGRNGVKKPAPSARVADAKKPPPSGNNKAAESASALQSPSKGKSQREGKKTAPSARVVEAEKSPPPGNKRRNQEPLPSPSPNKRNMVTRSRQTEVPSPSPSKRNMLSRSLQPEVQAPEEHEPEDKGHEPEDQEQHEPEDEGAGIVKNNKKKSKKMRKSAPQAHGPEDEGHEPEDPEEHGPQDEGAGILKGKNKKMRKPAPEEHGPEDQGAEVIKSKKRKSDRIKPAQQQGEPGTSKVKRIRREWAPNDEILILEQVINYRHTHGDAPDVKDSGFFESVLKQLGDQSLELRAVKDKMRSLWRRYFEKKHKSTTEHGKCLDNLSEQAWGKPSQVGAKDSSGRNLSKKALRRNSRKDSNGSKTGDKSFEEMCEMYPLLAQEVELIADIDPSAKSSFTRIDAEVACQLEKQLDAAKAQVSQVRQTLAESRADFQV</sequence>
<evidence type="ECO:0000256" key="1">
    <source>
        <dbReference type="ARBA" id="ARBA00010820"/>
    </source>
</evidence>
<keyword evidence="6" id="KW-1185">Reference proteome</keyword>
<evidence type="ECO:0000313" key="4">
    <source>
        <dbReference type="EMBL" id="KQJ81525.1"/>
    </source>
</evidence>
<protein>
    <recommendedName>
        <fullName evidence="3">Glabrous enhancer-binding protein-like DBD domain-containing protein</fullName>
    </recommendedName>
</protein>
<feature type="compositionally biased region" description="Basic residues" evidence="2">
    <location>
        <begin position="449"/>
        <end position="458"/>
    </location>
</feature>
<dbReference type="InterPro" id="IPR053932">
    <property type="entry name" value="GeBP-like_DBD"/>
</dbReference>
<feature type="compositionally biased region" description="Basic residues" evidence="2">
    <location>
        <begin position="1"/>
        <end position="12"/>
    </location>
</feature>
<feature type="compositionally biased region" description="Polar residues" evidence="2">
    <location>
        <begin position="188"/>
        <end position="219"/>
    </location>
</feature>
<feature type="compositionally biased region" description="Basic and acidic residues" evidence="2">
    <location>
        <begin position="459"/>
        <end position="470"/>
    </location>
</feature>
<feature type="compositionally biased region" description="Acidic residues" evidence="2">
    <location>
        <begin position="83"/>
        <end position="98"/>
    </location>
</feature>
<dbReference type="STRING" id="15368.A0A0Q3KNP8"/>
<dbReference type="OrthoDB" id="696749at2759"/>
<gene>
    <name evidence="5" type="primary">LOC100833026</name>
    <name evidence="4" type="ORF">BRADI_5g01257v3</name>
</gene>
<feature type="region of interest" description="Disordered" evidence="2">
    <location>
        <begin position="429"/>
        <end position="470"/>
    </location>
</feature>
<dbReference type="AlphaFoldDB" id="A0A0Q3KNP8"/>
<organism evidence="4">
    <name type="scientific">Brachypodium distachyon</name>
    <name type="common">Purple false brome</name>
    <name type="synonym">Trachynia distachya</name>
    <dbReference type="NCBI Taxonomy" id="15368"/>
    <lineage>
        <taxon>Eukaryota</taxon>
        <taxon>Viridiplantae</taxon>
        <taxon>Streptophyta</taxon>
        <taxon>Embryophyta</taxon>
        <taxon>Tracheophyta</taxon>
        <taxon>Spermatophyta</taxon>
        <taxon>Magnoliopsida</taxon>
        <taxon>Liliopsida</taxon>
        <taxon>Poales</taxon>
        <taxon>Poaceae</taxon>
        <taxon>BOP clade</taxon>
        <taxon>Pooideae</taxon>
        <taxon>Stipodae</taxon>
        <taxon>Brachypodieae</taxon>
        <taxon>Brachypodium</taxon>
    </lineage>
</organism>
<feature type="compositionally biased region" description="Basic residues" evidence="2">
    <location>
        <begin position="254"/>
        <end position="264"/>
    </location>
</feature>
<dbReference type="Gramene" id="KQJ81525">
    <property type="protein sequence ID" value="KQJ81525"/>
    <property type="gene ID" value="BRADI_5g01257v3"/>
</dbReference>
<feature type="region of interest" description="Disordered" evidence="2">
    <location>
        <begin position="1"/>
        <end position="351"/>
    </location>
</feature>
<evidence type="ECO:0000256" key="2">
    <source>
        <dbReference type="SAM" id="MobiDB-lite"/>
    </source>
</evidence>
<name>A0A0Q3KNP8_BRADI</name>